<reference evidence="1 2" key="1">
    <citation type="submission" date="2024-03" db="EMBL/GenBank/DDBJ databases">
        <title>Human intestinal bacterial collection.</title>
        <authorList>
            <person name="Pauvert C."/>
            <person name="Hitch T.C.A."/>
            <person name="Clavel T."/>
        </authorList>
    </citation>
    <scope>NUCLEOTIDE SEQUENCE [LARGE SCALE GENOMIC DNA]</scope>
    <source>
        <strain evidence="1 2">CLA-AA-H81</strain>
    </source>
</reference>
<evidence type="ECO:0000313" key="2">
    <source>
        <dbReference type="Proteomes" id="UP001433088"/>
    </source>
</evidence>
<proteinExistence type="predicted"/>
<sequence length="118" mass="13583">MATYFEISSLPTVNDVNHDKVEALKKSILSNGWKGAPILYTNLGLVTGSHRLAALREIEETEDDDDVLFENIAEDVTDIINDYCEKNDMTWDELDFSSLRDIFTGTWVDEYKDDIEEW</sequence>
<protein>
    <recommendedName>
        <fullName evidence="3">ParB/Sulfiredoxin domain-containing protein</fullName>
    </recommendedName>
</protein>
<gene>
    <name evidence="1" type="ORF">WMO23_06765</name>
</gene>
<dbReference type="Proteomes" id="UP001433088">
    <property type="component" value="Unassembled WGS sequence"/>
</dbReference>
<organism evidence="1 2">
    <name type="scientific">Megasphaera intestinihominis</name>
    <dbReference type="NCBI Taxonomy" id="3133159"/>
    <lineage>
        <taxon>Bacteria</taxon>
        <taxon>Bacillati</taxon>
        <taxon>Bacillota</taxon>
        <taxon>Negativicutes</taxon>
        <taxon>Veillonellales</taxon>
        <taxon>Veillonellaceae</taxon>
        <taxon>Megasphaera</taxon>
    </lineage>
</organism>
<dbReference type="EMBL" id="JBBMEU010000033">
    <property type="protein sequence ID" value="MEQ2422434.1"/>
    <property type="molecule type" value="Genomic_DNA"/>
</dbReference>
<evidence type="ECO:0000313" key="1">
    <source>
        <dbReference type="EMBL" id="MEQ2422434.1"/>
    </source>
</evidence>
<accession>A0ABV1CWA4</accession>
<dbReference type="SUPFAM" id="SSF110849">
    <property type="entry name" value="ParB/Sulfiredoxin"/>
    <property type="match status" value="1"/>
</dbReference>
<evidence type="ECO:0008006" key="3">
    <source>
        <dbReference type="Google" id="ProtNLM"/>
    </source>
</evidence>
<comment type="caution">
    <text evidence="1">The sequence shown here is derived from an EMBL/GenBank/DDBJ whole genome shotgun (WGS) entry which is preliminary data.</text>
</comment>
<dbReference type="InterPro" id="IPR036086">
    <property type="entry name" value="ParB/Sulfiredoxin_sf"/>
</dbReference>
<keyword evidence="2" id="KW-1185">Reference proteome</keyword>
<name>A0ABV1CWA4_9FIRM</name>
<dbReference type="RefSeq" id="WP_349173592.1">
    <property type="nucleotide sequence ID" value="NZ_JBBMEU010000033.1"/>
</dbReference>